<protein>
    <submittedName>
        <fullName evidence="6">Tetratricopeptide repeat protein</fullName>
    </submittedName>
</protein>
<feature type="repeat" description="TPR" evidence="3">
    <location>
        <begin position="452"/>
        <end position="485"/>
    </location>
</feature>
<evidence type="ECO:0000256" key="2">
    <source>
        <dbReference type="ARBA" id="ARBA00022803"/>
    </source>
</evidence>
<feature type="region of interest" description="Disordered" evidence="4">
    <location>
        <begin position="259"/>
        <end position="303"/>
    </location>
</feature>
<dbReference type="InterPro" id="IPR011990">
    <property type="entry name" value="TPR-like_helical_dom_sf"/>
</dbReference>
<feature type="compositionally biased region" description="Low complexity" evidence="4">
    <location>
        <begin position="144"/>
        <end position="196"/>
    </location>
</feature>
<keyword evidence="7" id="KW-1185">Reference proteome</keyword>
<dbReference type="PANTHER" id="PTHR45586">
    <property type="entry name" value="TPR REPEAT-CONTAINING PROTEIN PA4667"/>
    <property type="match status" value="1"/>
</dbReference>
<evidence type="ECO:0000256" key="5">
    <source>
        <dbReference type="SAM" id="Phobius"/>
    </source>
</evidence>
<reference evidence="6 7" key="1">
    <citation type="submission" date="2020-04" db="EMBL/GenBank/DDBJ databases">
        <title>Genome sequencing of novel species.</title>
        <authorList>
            <person name="Heo J."/>
            <person name="Kim S.-J."/>
            <person name="Kim J.-S."/>
            <person name="Hong S.-B."/>
            <person name="Kwon S.-W."/>
        </authorList>
    </citation>
    <scope>NUCLEOTIDE SEQUENCE [LARGE SCALE GENOMIC DNA]</scope>
    <source>
        <strain evidence="6 7">AF9R3</strain>
    </source>
</reference>
<evidence type="ECO:0000256" key="4">
    <source>
        <dbReference type="SAM" id="MobiDB-lite"/>
    </source>
</evidence>
<dbReference type="PANTHER" id="PTHR45586:SF1">
    <property type="entry name" value="LIPOPOLYSACCHARIDE ASSEMBLY PROTEIN B"/>
    <property type="match status" value="1"/>
</dbReference>
<keyword evidence="5" id="KW-0812">Transmembrane</keyword>
<feature type="transmembrane region" description="Helical" evidence="5">
    <location>
        <begin position="204"/>
        <end position="224"/>
    </location>
</feature>
<organism evidence="6 7">
    <name type="scientific">Duganella dendranthematis</name>
    <dbReference type="NCBI Taxonomy" id="2728021"/>
    <lineage>
        <taxon>Bacteria</taxon>
        <taxon>Pseudomonadati</taxon>
        <taxon>Pseudomonadota</taxon>
        <taxon>Betaproteobacteria</taxon>
        <taxon>Burkholderiales</taxon>
        <taxon>Oxalobacteraceae</taxon>
        <taxon>Telluria group</taxon>
        <taxon>Duganella</taxon>
    </lineage>
</organism>
<feature type="repeat" description="TPR" evidence="3">
    <location>
        <begin position="386"/>
        <end position="419"/>
    </location>
</feature>
<feature type="compositionally biased region" description="Pro residues" evidence="4">
    <location>
        <begin position="113"/>
        <end position="143"/>
    </location>
</feature>
<keyword evidence="5" id="KW-0472">Membrane</keyword>
<name>A0ABX6MIY0_9BURK</name>
<evidence type="ECO:0000313" key="6">
    <source>
        <dbReference type="EMBL" id="QJD94271.1"/>
    </source>
</evidence>
<proteinExistence type="predicted"/>
<gene>
    <name evidence="6" type="ORF">HH213_24020</name>
</gene>
<dbReference type="SUPFAM" id="SSF48452">
    <property type="entry name" value="TPR-like"/>
    <property type="match status" value="1"/>
</dbReference>
<dbReference type="Pfam" id="PF13432">
    <property type="entry name" value="TPR_16"/>
    <property type="match status" value="2"/>
</dbReference>
<sequence>MQALKKAERAKQNSLSDDEIDRPSEAFDEILALTPEPGPSTSVSAPASTPARAPAPAAFSLEPMDGLSLEPLAPPVSAAADAATPRPAPSPLPPVSDHKEPGLTMDLALDPIAAPPLAKPTPSAPAPAPAPAIAPPPPPPAAPPRAAAATPASAAPAAAAAAAAPGKKTASEAANGKPPSGARARSRTAAAAEPSSFDPERLRLIGLIALLVLLVGGFGIYYWIALTGPGAGAGLPPVPMPPQNATSGATSAGQIIVANPGAGSTATGPDAANGGNTGIPADADDPLLGPTTASRGNQQDLERRLERTEQELAAAQQAIQAAAAPRPERMPVLTAPKNDDIRVTRIVQPAPVAPALDRAYQAFNSGDTAGAQQQYDAALAQDANNRDALLGAAHVAARQNQKDKAASYYLRLLELSPNDADATAGLIGLRQGDISQSEARLKAILANTPDAGPILFALGNLYAQQGRWPDAQQAYFRAVGAAPDNPDYAYNLAIGLDRLNQGKLALGYYQRALALAQDKAVGFDRNALRKRMHELSTVPH</sequence>
<dbReference type="PROSITE" id="PS50005">
    <property type="entry name" value="TPR"/>
    <property type="match status" value="2"/>
</dbReference>
<dbReference type="InterPro" id="IPR019734">
    <property type="entry name" value="TPR_rpt"/>
</dbReference>
<feature type="compositionally biased region" description="Basic and acidic residues" evidence="4">
    <location>
        <begin position="1"/>
        <end position="11"/>
    </location>
</feature>
<feature type="compositionally biased region" description="Low complexity" evidence="4">
    <location>
        <begin position="39"/>
        <end position="60"/>
    </location>
</feature>
<dbReference type="SMART" id="SM00028">
    <property type="entry name" value="TPR"/>
    <property type="match status" value="4"/>
</dbReference>
<dbReference type="Gene3D" id="1.25.40.10">
    <property type="entry name" value="Tetratricopeptide repeat domain"/>
    <property type="match status" value="2"/>
</dbReference>
<evidence type="ECO:0000256" key="3">
    <source>
        <dbReference type="PROSITE-ProRule" id="PRU00339"/>
    </source>
</evidence>
<dbReference type="Proteomes" id="UP000503117">
    <property type="component" value="Chromosome"/>
</dbReference>
<evidence type="ECO:0000313" key="7">
    <source>
        <dbReference type="Proteomes" id="UP000503117"/>
    </source>
</evidence>
<keyword evidence="2 3" id="KW-0802">TPR repeat</keyword>
<keyword evidence="1" id="KW-0677">Repeat</keyword>
<dbReference type="EMBL" id="CP051684">
    <property type="protein sequence ID" value="QJD94271.1"/>
    <property type="molecule type" value="Genomic_DNA"/>
</dbReference>
<evidence type="ECO:0000256" key="1">
    <source>
        <dbReference type="ARBA" id="ARBA00022737"/>
    </source>
</evidence>
<feature type="region of interest" description="Disordered" evidence="4">
    <location>
        <begin position="1"/>
        <end position="196"/>
    </location>
</feature>
<accession>A0ABX6MIY0</accession>
<keyword evidence="5" id="KW-1133">Transmembrane helix</keyword>
<dbReference type="InterPro" id="IPR051012">
    <property type="entry name" value="CellSynth/LPSAsmb/PSIAsmb"/>
</dbReference>
<feature type="compositionally biased region" description="Low complexity" evidence="4">
    <location>
        <begin position="75"/>
        <end position="85"/>
    </location>
</feature>